<protein>
    <submittedName>
        <fullName evidence="1">Uncharacterized protein</fullName>
    </submittedName>
</protein>
<proteinExistence type="predicted"/>
<accession>A0A1A9UZR0</accession>
<organism evidence="1 2">
    <name type="scientific">Glossina austeni</name>
    <name type="common">Savannah tsetse fly</name>
    <dbReference type="NCBI Taxonomy" id="7395"/>
    <lineage>
        <taxon>Eukaryota</taxon>
        <taxon>Metazoa</taxon>
        <taxon>Ecdysozoa</taxon>
        <taxon>Arthropoda</taxon>
        <taxon>Hexapoda</taxon>
        <taxon>Insecta</taxon>
        <taxon>Pterygota</taxon>
        <taxon>Neoptera</taxon>
        <taxon>Endopterygota</taxon>
        <taxon>Diptera</taxon>
        <taxon>Brachycera</taxon>
        <taxon>Muscomorpha</taxon>
        <taxon>Hippoboscoidea</taxon>
        <taxon>Glossinidae</taxon>
        <taxon>Glossina</taxon>
    </lineage>
</organism>
<name>A0A1A9UZR0_GLOAU</name>
<reference evidence="1" key="1">
    <citation type="submission" date="2020-05" db="UniProtKB">
        <authorList>
            <consortium name="EnsemblMetazoa"/>
        </authorList>
    </citation>
    <scope>IDENTIFICATION</scope>
    <source>
        <strain evidence="1">TTRI</strain>
    </source>
</reference>
<dbReference type="AlphaFoldDB" id="A0A1A9UZR0"/>
<evidence type="ECO:0000313" key="2">
    <source>
        <dbReference type="Proteomes" id="UP000078200"/>
    </source>
</evidence>
<evidence type="ECO:0000313" key="1">
    <source>
        <dbReference type="EnsemblMetazoa" id="GAUT021085-PA"/>
    </source>
</evidence>
<keyword evidence="2" id="KW-1185">Reference proteome</keyword>
<sequence>MGLFVMSPRFHVFWASYTPPVSYDDMLHDMHSTLLTTITTYYSYDSTLLTTITTLMIFCLRQGFLTTHFIQYSVRFADSYKFDKIGKFNDLGVILDPKLRLNVHKDSCVSKAKPPHENSLVFVDLPTLGLSYSDV</sequence>
<dbReference type="VEuPathDB" id="VectorBase:GAUT021085"/>
<dbReference type="Proteomes" id="UP000078200">
    <property type="component" value="Unassembled WGS sequence"/>
</dbReference>
<dbReference type="EnsemblMetazoa" id="GAUT021085-RA">
    <property type="protein sequence ID" value="GAUT021085-PA"/>
    <property type="gene ID" value="GAUT021085"/>
</dbReference>